<evidence type="ECO:0000313" key="9">
    <source>
        <dbReference type="EMBL" id="MDC8757654.1"/>
    </source>
</evidence>
<keyword evidence="6" id="KW-0998">Cell outer membrane</keyword>
<evidence type="ECO:0000313" key="10">
    <source>
        <dbReference type="Proteomes" id="UP001221208"/>
    </source>
</evidence>
<sequence>MTGNPASPSVLALAGCLIFSGLLSAAASARAPAPEARAGLPAADMDGPLFDFAIAAQPLAAALNEYAAIANRPALFASGIVAGRAASAVRGRYSAEAALRALLEGSGLFAERLDTQAGQTFLLKERTAPPAAARAGMAALFDADGYAGLVQARITQALCADARTAPGRYSAVLRFRLDAAGRVYGARLLGSSGDAGRDRALLDGLRGAHVGMAPPAPLAQQSLTMMVLPADADAAPPCAPRRGGDGV</sequence>
<keyword evidence="10" id="KW-1185">Reference proteome</keyword>
<feature type="chain" id="PRO_5046115080" evidence="7">
    <location>
        <begin position="26"/>
        <end position="247"/>
    </location>
</feature>
<comment type="subcellular location">
    <subcellularLocation>
        <location evidence="1">Membrane</location>
        <topology evidence="1">Single-pass membrane protein</topology>
    </subcellularLocation>
</comment>
<evidence type="ECO:0000256" key="1">
    <source>
        <dbReference type="ARBA" id="ARBA00004167"/>
    </source>
</evidence>
<dbReference type="Gene3D" id="3.55.50.30">
    <property type="match status" value="1"/>
</dbReference>
<proteinExistence type="predicted"/>
<keyword evidence="7" id="KW-0732">Signal</keyword>
<evidence type="ECO:0000256" key="4">
    <source>
        <dbReference type="ARBA" id="ARBA00022989"/>
    </source>
</evidence>
<name>A0ABT5JYD3_9BURK</name>
<evidence type="ECO:0000256" key="7">
    <source>
        <dbReference type="SAM" id="SignalP"/>
    </source>
</evidence>
<evidence type="ECO:0000259" key="8">
    <source>
        <dbReference type="SMART" id="SM00965"/>
    </source>
</evidence>
<dbReference type="SMART" id="SM00965">
    <property type="entry name" value="STN"/>
    <property type="match status" value="1"/>
</dbReference>
<dbReference type="NCBIfam" id="TIGR01352">
    <property type="entry name" value="tonB_Cterm"/>
    <property type="match status" value="1"/>
</dbReference>
<protein>
    <submittedName>
        <fullName evidence="9">TonB family protein</fullName>
    </submittedName>
</protein>
<comment type="caution">
    <text evidence="9">The sequence shown here is derived from an EMBL/GenBank/DDBJ whole genome shotgun (WGS) entry which is preliminary data.</text>
</comment>
<dbReference type="SUPFAM" id="SSF74653">
    <property type="entry name" value="TolA/TonB C-terminal domain"/>
    <property type="match status" value="1"/>
</dbReference>
<evidence type="ECO:0000256" key="5">
    <source>
        <dbReference type="ARBA" id="ARBA00023136"/>
    </source>
</evidence>
<dbReference type="Pfam" id="PF13103">
    <property type="entry name" value="TonB_2"/>
    <property type="match status" value="1"/>
</dbReference>
<evidence type="ECO:0000256" key="2">
    <source>
        <dbReference type="ARBA" id="ARBA00022448"/>
    </source>
</evidence>
<keyword evidence="5" id="KW-0472">Membrane</keyword>
<evidence type="ECO:0000256" key="3">
    <source>
        <dbReference type="ARBA" id="ARBA00022692"/>
    </source>
</evidence>
<evidence type="ECO:0000256" key="6">
    <source>
        <dbReference type="ARBA" id="ARBA00023237"/>
    </source>
</evidence>
<dbReference type="EMBL" id="JAQQXR010000002">
    <property type="protein sequence ID" value="MDC8757654.1"/>
    <property type="molecule type" value="Genomic_DNA"/>
</dbReference>
<keyword evidence="3" id="KW-0812">Transmembrane</keyword>
<keyword evidence="4" id="KW-1133">Transmembrane helix</keyword>
<dbReference type="Gene3D" id="3.30.1150.10">
    <property type="match status" value="1"/>
</dbReference>
<organism evidence="9 10">
    <name type="scientific">Janthinobacterium fluminis</name>
    <dbReference type="NCBI Taxonomy" id="2987524"/>
    <lineage>
        <taxon>Bacteria</taxon>
        <taxon>Pseudomonadati</taxon>
        <taxon>Pseudomonadota</taxon>
        <taxon>Betaproteobacteria</taxon>
        <taxon>Burkholderiales</taxon>
        <taxon>Oxalobacteraceae</taxon>
        <taxon>Janthinobacterium</taxon>
    </lineage>
</organism>
<keyword evidence="2" id="KW-0813">Transport</keyword>
<feature type="domain" description="Secretin/TonB short N-terminal" evidence="8">
    <location>
        <begin position="72"/>
        <end position="126"/>
    </location>
</feature>
<dbReference type="InterPro" id="IPR006260">
    <property type="entry name" value="TonB/TolA_C"/>
</dbReference>
<dbReference type="InterPro" id="IPR011662">
    <property type="entry name" value="Secretin/TonB_short_N"/>
</dbReference>
<feature type="signal peptide" evidence="7">
    <location>
        <begin position="1"/>
        <end position="25"/>
    </location>
</feature>
<reference evidence="9 10" key="1">
    <citation type="submission" date="2022-10" db="EMBL/GenBank/DDBJ databases">
        <title>Janthinobacterium sp. hw3 Genome sequencing.</title>
        <authorList>
            <person name="Park S."/>
        </authorList>
    </citation>
    <scope>NUCLEOTIDE SEQUENCE [LARGE SCALE GENOMIC DNA]</scope>
    <source>
        <strain evidence="10">hw3</strain>
    </source>
</reference>
<gene>
    <name evidence="9" type="ORF">OIK44_08650</name>
</gene>
<accession>A0ABT5JYD3</accession>
<dbReference type="Proteomes" id="UP001221208">
    <property type="component" value="Unassembled WGS sequence"/>
</dbReference>